<dbReference type="InterPro" id="IPR008889">
    <property type="entry name" value="VQ"/>
</dbReference>
<dbReference type="Pfam" id="PF05678">
    <property type="entry name" value="VQ"/>
    <property type="match status" value="1"/>
</dbReference>
<reference evidence="4" key="1">
    <citation type="submission" date="2025-08" db="UniProtKB">
        <authorList>
            <consortium name="RefSeq"/>
        </authorList>
    </citation>
    <scope>IDENTIFICATION</scope>
    <source>
        <tissue evidence="4">Young leaves</tissue>
    </source>
</reference>
<dbReference type="InterPro" id="IPR039610">
    <property type="entry name" value="VQ29"/>
</dbReference>
<organism evidence="3 4">
    <name type="scientific">Phoenix dactylifera</name>
    <name type="common">Date palm</name>
    <dbReference type="NCBI Taxonomy" id="42345"/>
    <lineage>
        <taxon>Eukaryota</taxon>
        <taxon>Viridiplantae</taxon>
        <taxon>Streptophyta</taxon>
        <taxon>Embryophyta</taxon>
        <taxon>Tracheophyta</taxon>
        <taxon>Spermatophyta</taxon>
        <taxon>Magnoliopsida</taxon>
        <taxon>Liliopsida</taxon>
        <taxon>Arecaceae</taxon>
        <taxon>Coryphoideae</taxon>
        <taxon>Phoeniceae</taxon>
        <taxon>Phoenix</taxon>
    </lineage>
</organism>
<dbReference type="PANTHER" id="PTHR34794">
    <property type="entry name" value="EXPRESSED PROTEIN"/>
    <property type="match status" value="1"/>
</dbReference>
<feature type="compositionally biased region" description="Basic residues" evidence="1">
    <location>
        <begin position="31"/>
        <end position="40"/>
    </location>
</feature>
<dbReference type="AlphaFoldDB" id="A0A8B7CDQ2"/>
<accession>A0A8B7CDQ2</accession>
<proteinExistence type="predicted"/>
<dbReference type="GeneID" id="103712288"/>
<feature type="region of interest" description="Disordered" evidence="1">
    <location>
        <begin position="66"/>
        <end position="101"/>
    </location>
</feature>
<evidence type="ECO:0000313" key="3">
    <source>
        <dbReference type="Proteomes" id="UP000228380"/>
    </source>
</evidence>
<dbReference type="OrthoDB" id="689462at2759"/>
<dbReference type="Proteomes" id="UP000228380">
    <property type="component" value="Unplaced"/>
</dbReference>
<evidence type="ECO:0000259" key="2">
    <source>
        <dbReference type="Pfam" id="PF05678"/>
    </source>
</evidence>
<keyword evidence="3" id="KW-1185">Reference proteome</keyword>
<sequence length="164" mass="17648">MEKSPPLSLDLGGATEKQAKAPAFLQAALHSVKKPPAKPWKRTDRPVPPKVYRVDPRGFRQLVQMLTGAPPPTPRPLRSTARPPPPLDLAPRTPLPPPQPMFDNNNYFSTAAMQPVEQKAVSGYQSPTGLGGLFSPSLYTSWCSFPLLSPGSIATLEQSSGAVL</sequence>
<dbReference type="RefSeq" id="XP_008796990.1">
    <property type="nucleotide sequence ID" value="XM_008798768.3"/>
</dbReference>
<feature type="compositionally biased region" description="Basic and acidic residues" evidence="1">
    <location>
        <begin position="41"/>
        <end position="53"/>
    </location>
</feature>
<feature type="domain" description="VQ" evidence="2">
    <location>
        <begin position="46"/>
        <end position="72"/>
    </location>
</feature>
<evidence type="ECO:0000256" key="1">
    <source>
        <dbReference type="SAM" id="MobiDB-lite"/>
    </source>
</evidence>
<evidence type="ECO:0000313" key="4">
    <source>
        <dbReference type="RefSeq" id="XP_008796990.1"/>
    </source>
</evidence>
<gene>
    <name evidence="4" type="primary">LOC103712288</name>
</gene>
<name>A0A8B7CDQ2_PHODC</name>
<dbReference type="KEGG" id="pda:103712288"/>
<feature type="compositionally biased region" description="Pro residues" evidence="1">
    <location>
        <begin position="82"/>
        <end position="100"/>
    </location>
</feature>
<protein>
    <submittedName>
        <fullName evidence="4">WAS/WASL-interacting protein family member 1-like</fullName>
    </submittedName>
</protein>
<feature type="region of interest" description="Disordered" evidence="1">
    <location>
        <begin position="30"/>
        <end position="53"/>
    </location>
</feature>
<dbReference type="PANTHER" id="PTHR34794:SF1">
    <property type="entry name" value="OS10G0101800 PROTEIN"/>
    <property type="match status" value="1"/>
</dbReference>